<dbReference type="PROSITE" id="PS50005">
    <property type="entry name" value="TPR"/>
    <property type="match status" value="2"/>
</dbReference>
<feature type="chain" id="PRO_5035241768" description="histidine kinase" evidence="6">
    <location>
        <begin position="27"/>
        <end position="965"/>
    </location>
</feature>
<dbReference type="Gene3D" id="3.30.565.10">
    <property type="entry name" value="Histidine kinase-like ATPase, C-terminal domain"/>
    <property type="match status" value="1"/>
</dbReference>
<dbReference type="InterPro" id="IPR019734">
    <property type="entry name" value="TPR_rpt"/>
</dbReference>
<dbReference type="SUPFAM" id="SSF55874">
    <property type="entry name" value="ATPase domain of HSP90 chaperone/DNA topoisomerase II/histidine kinase"/>
    <property type="match status" value="1"/>
</dbReference>
<reference evidence="8" key="1">
    <citation type="submission" date="2021-03" db="EMBL/GenBank/DDBJ databases">
        <title>Acanthopleuribacteraceae sp. M133.</title>
        <authorList>
            <person name="Wang G."/>
        </authorList>
    </citation>
    <scope>NUCLEOTIDE SEQUENCE</scope>
    <source>
        <strain evidence="8">M133</strain>
    </source>
</reference>
<evidence type="ECO:0000256" key="5">
    <source>
        <dbReference type="SAM" id="Phobius"/>
    </source>
</evidence>
<dbReference type="PRINTS" id="PR00344">
    <property type="entry name" value="BCTRLSENSOR"/>
</dbReference>
<keyword evidence="9" id="KW-1185">Reference proteome</keyword>
<dbReference type="SMART" id="SM00387">
    <property type="entry name" value="HATPase_c"/>
    <property type="match status" value="1"/>
</dbReference>
<dbReference type="RefSeq" id="WP_237381612.1">
    <property type="nucleotide sequence ID" value="NZ_CP071793.1"/>
</dbReference>
<dbReference type="PROSITE" id="PS50109">
    <property type="entry name" value="HIS_KIN"/>
    <property type="match status" value="1"/>
</dbReference>
<name>A0A8A4TPL1_SULCO</name>
<dbReference type="PANTHER" id="PTHR10098">
    <property type="entry name" value="RAPSYN-RELATED"/>
    <property type="match status" value="1"/>
</dbReference>
<evidence type="ECO:0000256" key="2">
    <source>
        <dbReference type="ARBA" id="ARBA00012438"/>
    </source>
</evidence>
<dbReference type="PROSITE" id="PS50293">
    <property type="entry name" value="TPR_REGION"/>
    <property type="match status" value="1"/>
</dbReference>
<keyword evidence="4" id="KW-0175">Coiled coil</keyword>
<feature type="transmembrane region" description="Helical" evidence="5">
    <location>
        <begin position="448"/>
        <end position="467"/>
    </location>
</feature>
<dbReference type="InterPro" id="IPR011990">
    <property type="entry name" value="TPR-like_helical_dom_sf"/>
</dbReference>
<evidence type="ECO:0000313" key="9">
    <source>
        <dbReference type="Proteomes" id="UP000663929"/>
    </source>
</evidence>
<dbReference type="Pfam" id="PF13424">
    <property type="entry name" value="TPR_12"/>
    <property type="match status" value="2"/>
</dbReference>
<dbReference type="PANTHER" id="PTHR10098:SF108">
    <property type="entry name" value="TETRATRICOPEPTIDE REPEAT PROTEIN 28"/>
    <property type="match status" value="1"/>
</dbReference>
<accession>A0A8A4TPL1</accession>
<keyword evidence="6" id="KW-0732">Signal</keyword>
<dbReference type="InterPro" id="IPR004358">
    <property type="entry name" value="Sig_transdc_His_kin-like_C"/>
</dbReference>
<gene>
    <name evidence="8" type="ORF">J3U87_03355</name>
</gene>
<comment type="catalytic activity">
    <reaction evidence="1">
        <text>ATP + protein L-histidine = ADP + protein N-phospho-L-histidine.</text>
        <dbReference type="EC" id="2.7.13.3"/>
    </reaction>
</comment>
<dbReference type="Gene3D" id="3.30.450.40">
    <property type="match status" value="1"/>
</dbReference>
<evidence type="ECO:0000259" key="7">
    <source>
        <dbReference type="PROSITE" id="PS50109"/>
    </source>
</evidence>
<feature type="coiled-coil region" evidence="4">
    <location>
        <begin position="761"/>
        <end position="792"/>
    </location>
</feature>
<dbReference type="Gene3D" id="1.25.40.10">
    <property type="entry name" value="Tetratricopeptide repeat domain"/>
    <property type="match status" value="2"/>
</dbReference>
<protein>
    <recommendedName>
        <fullName evidence="2">histidine kinase</fullName>
        <ecNumber evidence="2">2.7.13.3</ecNumber>
    </recommendedName>
</protein>
<dbReference type="KEGG" id="scor:J3U87_03355"/>
<dbReference type="GO" id="GO:0004673">
    <property type="term" value="F:protein histidine kinase activity"/>
    <property type="evidence" value="ECO:0007669"/>
    <property type="project" value="UniProtKB-EC"/>
</dbReference>
<keyword evidence="5" id="KW-0812">Transmembrane</keyword>
<dbReference type="SMART" id="SM00028">
    <property type="entry name" value="TPR"/>
    <property type="match status" value="7"/>
</dbReference>
<dbReference type="InterPro" id="IPR003594">
    <property type="entry name" value="HATPase_dom"/>
</dbReference>
<dbReference type="EMBL" id="CP071793">
    <property type="protein sequence ID" value="QTD51483.1"/>
    <property type="molecule type" value="Genomic_DNA"/>
</dbReference>
<sequence length="965" mass="108818">MTIRLFLPLFCCSLLLPGVWGLAAFADEVPDSEVLETRLSGATGETRLEILETLVLVNAKNDPAKSLKYGLALVESLDGPDRVTKRLEIMNKVTWAHFRLGDYDEALRYNERVGALAERVGDRLAYGGVLKLRGSVHLRRGDFKKCREAYLEALALFREVKNDEQVATVLNNLGILFKVQGNYQQALEYYLQALAIHEKNGNRAHQASCLNNVGQIFLFLEENDKAQEYYERALELKKELGDKRAMASTYNNLASLHQRAGRHELAHQYLSEALALGQATGNLYSVGLSFGHRAHSLIEMKRYDEALADLGEALKRFERMNARAQIIFIRRNTARLYRETDRLDEALVEIRSALALAEEIDAKEEIGRANEEMSLVLAARGDYQGALEAFRRFKKVADEVFSENSYNRISFLREQFETLKKEKEIEGLRAVTQDQVSRLAQEKLTQRLVLAILLVVFLCVITLLMRLHSHRQLVMQMELNRTLEQRVAARTEALEARNEELVTLDEVVRAINREADLKPLLAAVLKETKVLLPGAETSSILMYDADEDLFELAAFTGYDCDMDPPVRLTQRDVAERYMSHPPRGDGIWIIEETERLTAPESIKELPKPRSLLAMSLELAGECSGFLILGNLTRHDAFRVADPGTLQRLREHTVSAVAKARVVHNLVHTQSLLTKTQHQLVQAAHRAGMSEIAVGVLHNLGNALNSVNATCAVLEQRICDNRGLRILDGVSELLRDHERDLAGFFSTDRRGKMLPEVLTEVSRRLRDTHDDIANDLDLLKEELEEVLKMVRAQHDLIEPQILLEPVNVNRLVQEVLAAYARDFREERVVVERHLGEVPTVVTERFKLSTVLHHLLRNALESFRHEIPESRKTITVATLVESEDRLLLEVADSGVGIPDAQKSMVFRQGYSTKSHAAGLGLHFCANALKEVGGRIQVSDNREGPGTLVRVWLPVRRSDRKGRGTAVA</sequence>
<dbReference type="Pfam" id="PF02518">
    <property type="entry name" value="HATPase_c"/>
    <property type="match status" value="1"/>
</dbReference>
<evidence type="ECO:0000256" key="6">
    <source>
        <dbReference type="SAM" id="SignalP"/>
    </source>
</evidence>
<dbReference type="Pfam" id="PF13374">
    <property type="entry name" value="TPR_10"/>
    <property type="match status" value="1"/>
</dbReference>
<dbReference type="InterPro" id="IPR005467">
    <property type="entry name" value="His_kinase_dom"/>
</dbReference>
<dbReference type="SUPFAM" id="SSF48452">
    <property type="entry name" value="TPR-like"/>
    <property type="match status" value="3"/>
</dbReference>
<dbReference type="AlphaFoldDB" id="A0A8A4TPL1"/>
<keyword evidence="5" id="KW-1133">Transmembrane helix</keyword>
<keyword evidence="5" id="KW-0472">Membrane</keyword>
<organism evidence="8 9">
    <name type="scientific">Sulfidibacter corallicola</name>
    <dbReference type="NCBI Taxonomy" id="2818388"/>
    <lineage>
        <taxon>Bacteria</taxon>
        <taxon>Pseudomonadati</taxon>
        <taxon>Acidobacteriota</taxon>
        <taxon>Holophagae</taxon>
        <taxon>Acanthopleuribacterales</taxon>
        <taxon>Acanthopleuribacteraceae</taxon>
        <taxon>Sulfidibacter</taxon>
    </lineage>
</organism>
<evidence type="ECO:0000313" key="8">
    <source>
        <dbReference type="EMBL" id="QTD51483.1"/>
    </source>
</evidence>
<keyword evidence="3" id="KW-0802">TPR repeat</keyword>
<dbReference type="InterPro" id="IPR036890">
    <property type="entry name" value="HATPase_C_sf"/>
</dbReference>
<dbReference type="InterPro" id="IPR029016">
    <property type="entry name" value="GAF-like_dom_sf"/>
</dbReference>
<dbReference type="Proteomes" id="UP000663929">
    <property type="component" value="Chromosome"/>
</dbReference>
<feature type="signal peptide" evidence="6">
    <location>
        <begin position="1"/>
        <end position="26"/>
    </location>
</feature>
<proteinExistence type="predicted"/>
<dbReference type="EC" id="2.7.13.3" evidence="2"/>
<feature type="domain" description="Histidine kinase" evidence="7">
    <location>
        <begin position="759"/>
        <end position="954"/>
    </location>
</feature>
<evidence type="ECO:0000256" key="3">
    <source>
        <dbReference type="PROSITE-ProRule" id="PRU00339"/>
    </source>
</evidence>
<evidence type="ECO:0000256" key="4">
    <source>
        <dbReference type="SAM" id="Coils"/>
    </source>
</evidence>
<evidence type="ECO:0000256" key="1">
    <source>
        <dbReference type="ARBA" id="ARBA00000085"/>
    </source>
</evidence>
<feature type="repeat" description="TPR" evidence="3">
    <location>
        <begin position="167"/>
        <end position="200"/>
    </location>
</feature>
<feature type="repeat" description="TPR" evidence="3">
    <location>
        <begin position="207"/>
        <end position="240"/>
    </location>
</feature>
<dbReference type="SUPFAM" id="SSF55781">
    <property type="entry name" value="GAF domain-like"/>
    <property type="match status" value="1"/>
</dbReference>